<dbReference type="AlphaFoldDB" id="A0A8X6FSM8"/>
<name>A0A8X6FSM8_TRICU</name>
<keyword evidence="2" id="KW-1185">Reference proteome</keyword>
<keyword evidence="1" id="KW-0808">Transferase</keyword>
<evidence type="ECO:0000313" key="2">
    <source>
        <dbReference type="Proteomes" id="UP000887116"/>
    </source>
</evidence>
<dbReference type="SUPFAM" id="SSF56219">
    <property type="entry name" value="DNase I-like"/>
    <property type="match status" value="1"/>
</dbReference>
<organism evidence="1 2">
    <name type="scientific">Trichonephila clavata</name>
    <name type="common">Joro spider</name>
    <name type="synonym">Nephila clavata</name>
    <dbReference type="NCBI Taxonomy" id="2740835"/>
    <lineage>
        <taxon>Eukaryota</taxon>
        <taxon>Metazoa</taxon>
        <taxon>Ecdysozoa</taxon>
        <taxon>Arthropoda</taxon>
        <taxon>Chelicerata</taxon>
        <taxon>Arachnida</taxon>
        <taxon>Araneae</taxon>
        <taxon>Araneomorphae</taxon>
        <taxon>Entelegynae</taxon>
        <taxon>Araneoidea</taxon>
        <taxon>Nephilidae</taxon>
        <taxon>Trichonephila</taxon>
    </lineage>
</organism>
<dbReference type="OrthoDB" id="6436593at2759"/>
<dbReference type="Gene3D" id="3.60.10.10">
    <property type="entry name" value="Endonuclease/exonuclease/phosphatase"/>
    <property type="match status" value="1"/>
</dbReference>
<dbReference type="InterPro" id="IPR036691">
    <property type="entry name" value="Endo/exonu/phosph_ase_sf"/>
</dbReference>
<keyword evidence="1" id="KW-0548">Nucleotidyltransferase</keyword>
<reference evidence="1" key="1">
    <citation type="submission" date="2020-07" db="EMBL/GenBank/DDBJ databases">
        <title>Multicomponent nature underlies the extraordinary mechanical properties of spider dragline silk.</title>
        <authorList>
            <person name="Kono N."/>
            <person name="Nakamura H."/>
            <person name="Mori M."/>
            <person name="Yoshida Y."/>
            <person name="Ohtoshi R."/>
            <person name="Malay A.D."/>
            <person name="Moran D.A.P."/>
            <person name="Tomita M."/>
            <person name="Numata K."/>
            <person name="Arakawa K."/>
        </authorList>
    </citation>
    <scope>NUCLEOTIDE SEQUENCE</scope>
</reference>
<accession>A0A8X6FSM8</accession>
<sequence length="119" mass="13930">MQQVRKIALINYKAFLSLNYGTHTFRSKSYGSTDVLDLTFISPGLFPYYSWRVLDNISSDHLPILVEINLKVNRTGVKNLLWNFRKADWSLLENISNDIILQEPISDYLENEWSHFKSC</sequence>
<dbReference type="GO" id="GO:0003964">
    <property type="term" value="F:RNA-directed DNA polymerase activity"/>
    <property type="evidence" value="ECO:0007669"/>
    <property type="project" value="UniProtKB-KW"/>
</dbReference>
<dbReference type="Proteomes" id="UP000887116">
    <property type="component" value="Unassembled WGS sequence"/>
</dbReference>
<protein>
    <submittedName>
        <fullName evidence="1">Putative RNA-directed DNA polymerase from transposon BS</fullName>
    </submittedName>
</protein>
<proteinExistence type="predicted"/>
<dbReference type="EMBL" id="BMAO01003454">
    <property type="protein sequence ID" value="GFQ87941.1"/>
    <property type="molecule type" value="Genomic_DNA"/>
</dbReference>
<gene>
    <name evidence="1" type="primary">RTase_323</name>
    <name evidence="1" type="ORF">TNCT_28711</name>
</gene>
<comment type="caution">
    <text evidence="1">The sequence shown here is derived from an EMBL/GenBank/DDBJ whole genome shotgun (WGS) entry which is preliminary data.</text>
</comment>
<evidence type="ECO:0000313" key="1">
    <source>
        <dbReference type="EMBL" id="GFQ87941.1"/>
    </source>
</evidence>
<keyword evidence="1" id="KW-0695">RNA-directed DNA polymerase</keyword>